<reference evidence="1 2" key="1">
    <citation type="journal article" date="2015" name="Genome Biol. Evol.">
        <title>Phylogenomic analyses indicate that early fungi evolved digesting cell walls of algal ancestors of land plants.</title>
        <authorList>
            <person name="Chang Y."/>
            <person name="Wang S."/>
            <person name="Sekimoto S."/>
            <person name="Aerts A.L."/>
            <person name="Choi C."/>
            <person name="Clum A."/>
            <person name="LaButti K.M."/>
            <person name="Lindquist E.A."/>
            <person name="Yee Ngan C."/>
            <person name="Ohm R.A."/>
            <person name="Salamov A.A."/>
            <person name="Grigoriev I.V."/>
            <person name="Spatafora J.W."/>
            <person name="Berbee M.L."/>
        </authorList>
    </citation>
    <scope>NUCLEOTIDE SEQUENCE [LARGE SCALE GENOMIC DNA]</scope>
    <source>
        <strain evidence="1 2">JEL478</strain>
    </source>
</reference>
<gene>
    <name evidence="1" type="ORF">M427DRAFT_56829</name>
</gene>
<protein>
    <submittedName>
        <fullName evidence="1">Uncharacterized protein</fullName>
    </submittedName>
</protein>
<evidence type="ECO:0000313" key="2">
    <source>
        <dbReference type="Proteomes" id="UP000070544"/>
    </source>
</evidence>
<dbReference type="Proteomes" id="UP000070544">
    <property type="component" value="Unassembled WGS sequence"/>
</dbReference>
<dbReference type="AlphaFoldDB" id="A0A139AFF7"/>
<organism evidence="1 2">
    <name type="scientific">Gonapodya prolifera (strain JEL478)</name>
    <name type="common">Monoblepharis prolifera</name>
    <dbReference type="NCBI Taxonomy" id="1344416"/>
    <lineage>
        <taxon>Eukaryota</taxon>
        <taxon>Fungi</taxon>
        <taxon>Fungi incertae sedis</taxon>
        <taxon>Chytridiomycota</taxon>
        <taxon>Chytridiomycota incertae sedis</taxon>
        <taxon>Monoblepharidomycetes</taxon>
        <taxon>Monoblepharidales</taxon>
        <taxon>Gonapodyaceae</taxon>
        <taxon>Gonapodya</taxon>
    </lineage>
</organism>
<sequence length="51" mass="5652">MDNAQRAGSVCVVTQPGGTGLPVVLALVWFCLVEVEIVGQKWSQWDRFSWS</sequence>
<dbReference type="EMBL" id="KQ965762">
    <property type="protein sequence ID" value="KXS15490.1"/>
    <property type="molecule type" value="Genomic_DNA"/>
</dbReference>
<proteinExistence type="predicted"/>
<accession>A0A139AFF7</accession>
<keyword evidence="2" id="KW-1185">Reference proteome</keyword>
<evidence type="ECO:0000313" key="1">
    <source>
        <dbReference type="EMBL" id="KXS15490.1"/>
    </source>
</evidence>
<name>A0A139AFF7_GONPJ</name>